<dbReference type="EMBL" id="CAMXCT010002494">
    <property type="protein sequence ID" value="CAI3998523.1"/>
    <property type="molecule type" value="Genomic_DNA"/>
</dbReference>
<organism evidence="2">
    <name type="scientific">Cladocopium goreaui</name>
    <dbReference type="NCBI Taxonomy" id="2562237"/>
    <lineage>
        <taxon>Eukaryota</taxon>
        <taxon>Sar</taxon>
        <taxon>Alveolata</taxon>
        <taxon>Dinophyceae</taxon>
        <taxon>Suessiales</taxon>
        <taxon>Symbiodiniaceae</taxon>
        <taxon>Cladocopium</taxon>
    </lineage>
</organism>
<dbReference type="AlphaFoldDB" id="A0A9P1G3C8"/>
<dbReference type="GO" id="GO:0006508">
    <property type="term" value="P:proteolysis"/>
    <property type="evidence" value="ECO:0007669"/>
    <property type="project" value="UniProtKB-KW"/>
</dbReference>
<evidence type="ECO:0000313" key="4">
    <source>
        <dbReference type="EMBL" id="CAL4785835.1"/>
    </source>
</evidence>
<feature type="region of interest" description="Disordered" evidence="1">
    <location>
        <begin position="535"/>
        <end position="561"/>
    </location>
</feature>
<evidence type="ECO:0000313" key="2">
    <source>
        <dbReference type="EMBL" id="CAI3998523.1"/>
    </source>
</evidence>
<evidence type="ECO:0000313" key="3">
    <source>
        <dbReference type="EMBL" id="CAL1151898.1"/>
    </source>
</evidence>
<feature type="region of interest" description="Disordered" evidence="1">
    <location>
        <begin position="587"/>
        <end position="617"/>
    </location>
</feature>
<sequence length="993" mass="110361">MVASGGLRAKGGAVLDALFKSAMMMLERGCEKRPCSSKFFDSELGAELMFLLGRDKCMKQVASRSRETLEQSCRAALSALNVLGKRGFQVILDETTWAPVWEVIVSLRPGHRLGYIGGHHSADPDQDFSFVPAGNGSLPEDRLSKLCVHFAVTRVDSNCHVYGVDLLPRAPKAVASDSTNGAKRTIEEYGFLFDVIPRANGVPPVSGSWDGGGSNLHVNGCMLGLLSSDTMASIPFFKHCSKKPIDTIPCWIYKGILYENEHWVGGNNDSNHVFKRFTHHLCCGVRVVEWGSLVVNLSCLVRGGLSIRALAVEDIQSDADMARRLNCGYLSEDWSCFGTMVAQFAASLLISAWTSSDQFGFEEATSNALMAYYMVLLQTQQSMAKYGKEWEKHFLPSQNVRALLDLAGHAVLAAHFWPHGTPWRPRCRQEAPIERHFGQVKSFSRGTPSLKDGVYGLQMIHSKQLRDSAMWDEHESPTVTALTAERIWQKEHCMMPGKLVDWWYQNGKDFVRNRFSKMEQNEDPDVFFEDDVLETEEVEGEEEVASKSWQDVAQQESPQRDPDEVLAVLEARHDMVIELQDLQKELANPKASSPARHGNLPEQNCRAERQRPAEPAPPVHAKIKAGSFAQIRAAIASSSSTPKEHFDEEHAKFGTETSCLMRLRDLFGPLKAFINKVRIAEGSPTQVKGARPHENTYNIMVSQVHRAKQFSRYSATRGSRMNGWMQSQQAFVSSFCPKSCDDGPLQACEVLRPVGAEQPQILLLKKDDAGLVKFRLHVVFAIYRGSLARVQGCPRKLKVSKCLGMPAPVDSISRIMAVELSEVPGEKGKYGCSSLSHARLVTPNEDVACEVPVENHGSQNGRLFIGVPVATQELLDKIHKGEVNPLSVFLPKRRKNTEEPEKPDEAKEVREKFVGFGPMDFPKGMAGQKNLKLFFERLASAYADPNSGSLPLLDAQGNVKLGGALHSWPSMSSRCAMYFEFMDGSDKNKKHSW</sequence>
<proteinExistence type="predicted"/>
<dbReference type="EMBL" id="CAMXCT020002494">
    <property type="protein sequence ID" value="CAL1151898.1"/>
    <property type="molecule type" value="Genomic_DNA"/>
</dbReference>
<dbReference type="GO" id="GO:0008233">
    <property type="term" value="F:peptidase activity"/>
    <property type="evidence" value="ECO:0007669"/>
    <property type="project" value="UniProtKB-KW"/>
</dbReference>
<name>A0A9P1G3C8_9DINO</name>
<keyword evidence="5" id="KW-1185">Reference proteome</keyword>
<keyword evidence="4" id="KW-0645">Protease</keyword>
<accession>A0A9P1G3C8</accession>
<protein>
    <submittedName>
        <fullName evidence="4">Ubiquitin-like protease family profile domain-containing protein</fullName>
    </submittedName>
</protein>
<feature type="non-terminal residue" evidence="2">
    <location>
        <position position="993"/>
    </location>
</feature>
<evidence type="ECO:0000313" key="5">
    <source>
        <dbReference type="Proteomes" id="UP001152797"/>
    </source>
</evidence>
<dbReference type="Proteomes" id="UP001152797">
    <property type="component" value="Unassembled WGS sequence"/>
</dbReference>
<comment type="caution">
    <text evidence="2">The sequence shown here is derived from an EMBL/GenBank/DDBJ whole genome shotgun (WGS) entry which is preliminary data.</text>
</comment>
<feature type="compositionally biased region" description="Polar residues" evidence="1">
    <location>
        <begin position="547"/>
        <end position="557"/>
    </location>
</feature>
<reference evidence="3" key="2">
    <citation type="submission" date="2024-04" db="EMBL/GenBank/DDBJ databases">
        <authorList>
            <person name="Chen Y."/>
            <person name="Shah S."/>
            <person name="Dougan E. K."/>
            <person name="Thang M."/>
            <person name="Chan C."/>
        </authorList>
    </citation>
    <scope>NUCLEOTIDE SEQUENCE [LARGE SCALE GENOMIC DNA]</scope>
</reference>
<dbReference type="EMBL" id="CAMXCT030002494">
    <property type="protein sequence ID" value="CAL4785835.1"/>
    <property type="molecule type" value="Genomic_DNA"/>
</dbReference>
<reference evidence="2" key="1">
    <citation type="submission" date="2022-10" db="EMBL/GenBank/DDBJ databases">
        <authorList>
            <person name="Chen Y."/>
            <person name="Dougan E. K."/>
            <person name="Chan C."/>
            <person name="Rhodes N."/>
            <person name="Thang M."/>
        </authorList>
    </citation>
    <scope>NUCLEOTIDE SEQUENCE</scope>
</reference>
<dbReference type="OrthoDB" id="426944at2759"/>
<evidence type="ECO:0000256" key="1">
    <source>
        <dbReference type="SAM" id="MobiDB-lite"/>
    </source>
</evidence>
<keyword evidence="4" id="KW-0378">Hydrolase</keyword>
<gene>
    <name evidence="2" type="ORF">C1SCF055_LOCUS24813</name>
</gene>